<gene>
    <name evidence="2" type="ORF">GCM10010411_67420</name>
</gene>
<keyword evidence="3" id="KW-1185">Reference proteome</keyword>
<dbReference type="Proteomes" id="UP001501509">
    <property type="component" value="Unassembled WGS sequence"/>
</dbReference>
<sequence length="76" mass="7786">MYRTASVVAALAAALAFSPTPALATTAPAPDEGQNVNFDIAQIVWTSLVSTALKPLCLDQETGLVTCPADQAANNP</sequence>
<comment type="caution">
    <text evidence="2">The sequence shown here is derived from an EMBL/GenBank/DDBJ whole genome shotgun (WGS) entry which is preliminary data.</text>
</comment>
<feature type="chain" id="PRO_5045357156" evidence="1">
    <location>
        <begin position="25"/>
        <end position="76"/>
    </location>
</feature>
<reference evidence="2 3" key="1">
    <citation type="journal article" date="2019" name="Int. J. Syst. Evol. Microbiol.">
        <title>The Global Catalogue of Microorganisms (GCM) 10K type strain sequencing project: providing services to taxonomists for standard genome sequencing and annotation.</title>
        <authorList>
            <consortium name="The Broad Institute Genomics Platform"/>
            <consortium name="The Broad Institute Genome Sequencing Center for Infectious Disease"/>
            <person name="Wu L."/>
            <person name="Ma J."/>
        </authorList>
    </citation>
    <scope>NUCLEOTIDE SEQUENCE [LARGE SCALE GENOMIC DNA]</scope>
    <source>
        <strain evidence="2 3">JCM 6833</strain>
    </source>
</reference>
<feature type="signal peptide" evidence="1">
    <location>
        <begin position="1"/>
        <end position="24"/>
    </location>
</feature>
<evidence type="ECO:0000313" key="3">
    <source>
        <dbReference type="Proteomes" id="UP001501509"/>
    </source>
</evidence>
<evidence type="ECO:0000313" key="2">
    <source>
        <dbReference type="EMBL" id="GAA2621918.1"/>
    </source>
</evidence>
<organism evidence="2 3">
    <name type="scientific">Actinomadura fulvescens</name>
    <dbReference type="NCBI Taxonomy" id="46160"/>
    <lineage>
        <taxon>Bacteria</taxon>
        <taxon>Bacillati</taxon>
        <taxon>Actinomycetota</taxon>
        <taxon>Actinomycetes</taxon>
        <taxon>Streptosporangiales</taxon>
        <taxon>Thermomonosporaceae</taxon>
        <taxon>Actinomadura</taxon>
    </lineage>
</organism>
<evidence type="ECO:0000256" key="1">
    <source>
        <dbReference type="SAM" id="SignalP"/>
    </source>
</evidence>
<dbReference type="RefSeq" id="WP_344546519.1">
    <property type="nucleotide sequence ID" value="NZ_BAAATD010000010.1"/>
</dbReference>
<protein>
    <submittedName>
        <fullName evidence="2">Uncharacterized protein</fullName>
    </submittedName>
</protein>
<dbReference type="EMBL" id="BAAATD010000010">
    <property type="protein sequence ID" value="GAA2621918.1"/>
    <property type="molecule type" value="Genomic_DNA"/>
</dbReference>
<keyword evidence="1" id="KW-0732">Signal</keyword>
<name>A0ABN3QBF4_9ACTN</name>
<accession>A0ABN3QBF4</accession>
<proteinExistence type="predicted"/>